<name>A0A368GK60_ANCCA</name>
<evidence type="ECO:0000313" key="2">
    <source>
        <dbReference type="EMBL" id="RCN43430.1"/>
    </source>
</evidence>
<keyword evidence="1" id="KW-0732">Signal</keyword>
<feature type="signal peptide" evidence="1">
    <location>
        <begin position="1"/>
        <end position="19"/>
    </location>
</feature>
<evidence type="ECO:0000313" key="3">
    <source>
        <dbReference type="Proteomes" id="UP000252519"/>
    </source>
</evidence>
<proteinExistence type="predicted"/>
<evidence type="ECO:0000256" key="1">
    <source>
        <dbReference type="SAM" id="SignalP"/>
    </source>
</evidence>
<dbReference type="AlphaFoldDB" id="A0A368GK60"/>
<keyword evidence="3" id="KW-1185">Reference proteome</keyword>
<protein>
    <submittedName>
        <fullName evidence="2">Uncharacterized protein</fullName>
    </submittedName>
</protein>
<sequence>MLPIVLLLVLLYVLVPVSSYGDPTCHGACDTGTNCPRTCV</sequence>
<dbReference type="EMBL" id="JOJR01000158">
    <property type="protein sequence ID" value="RCN43430.1"/>
    <property type="molecule type" value="Genomic_DNA"/>
</dbReference>
<organism evidence="2 3">
    <name type="scientific">Ancylostoma caninum</name>
    <name type="common">Dog hookworm</name>
    <dbReference type="NCBI Taxonomy" id="29170"/>
    <lineage>
        <taxon>Eukaryota</taxon>
        <taxon>Metazoa</taxon>
        <taxon>Ecdysozoa</taxon>
        <taxon>Nematoda</taxon>
        <taxon>Chromadorea</taxon>
        <taxon>Rhabditida</taxon>
        <taxon>Rhabditina</taxon>
        <taxon>Rhabditomorpha</taxon>
        <taxon>Strongyloidea</taxon>
        <taxon>Ancylostomatidae</taxon>
        <taxon>Ancylostomatinae</taxon>
        <taxon>Ancylostoma</taxon>
    </lineage>
</organism>
<accession>A0A368GK60</accession>
<feature type="chain" id="PRO_5016637815" evidence="1">
    <location>
        <begin position="20"/>
        <end position="40"/>
    </location>
</feature>
<dbReference type="Proteomes" id="UP000252519">
    <property type="component" value="Unassembled WGS sequence"/>
</dbReference>
<gene>
    <name evidence="2" type="ORF">ANCCAN_10621</name>
</gene>
<comment type="caution">
    <text evidence="2">The sequence shown here is derived from an EMBL/GenBank/DDBJ whole genome shotgun (WGS) entry which is preliminary data.</text>
</comment>
<reference evidence="2 3" key="1">
    <citation type="submission" date="2014-10" db="EMBL/GenBank/DDBJ databases">
        <title>Draft genome of the hookworm Ancylostoma caninum.</title>
        <authorList>
            <person name="Mitreva M."/>
        </authorList>
    </citation>
    <scope>NUCLEOTIDE SEQUENCE [LARGE SCALE GENOMIC DNA]</scope>
    <source>
        <strain evidence="2 3">Baltimore</strain>
    </source>
</reference>